<evidence type="ECO:0000313" key="2">
    <source>
        <dbReference type="Proteomes" id="UP000267251"/>
    </source>
</evidence>
<organism evidence="1 2">
    <name type="scientific">Piptocephalis cylindrospora</name>
    <dbReference type="NCBI Taxonomy" id="1907219"/>
    <lineage>
        <taxon>Eukaryota</taxon>
        <taxon>Fungi</taxon>
        <taxon>Fungi incertae sedis</taxon>
        <taxon>Zoopagomycota</taxon>
        <taxon>Zoopagomycotina</taxon>
        <taxon>Zoopagomycetes</taxon>
        <taxon>Zoopagales</taxon>
        <taxon>Piptocephalidaceae</taxon>
        <taxon>Piptocephalis</taxon>
    </lineage>
</organism>
<dbReference type="AlphaFoldDB" id="A0A4P9XZX4"/>
<gene>
    <name evidence="1" type="ORF">BJ684DRAFT_17430</name>
</gene>
<reference evidence="2" key="1">
    <citation type="journal article" date="2018" name="Nat. Microbiol.">
        <title>Leveraging single-cell genomics to expand the fungal tree of life.</title>
        <authorList>
            <person name="Ahrendt S.R."/>
            <person name="Quandt C.A."/>
            <person name="Ciobanu D."/>
            <person name="Clum A."/>
            <person name="Salamov A."/>
            <person name="Andreopoulos B."/>
            <person name="Cheng J.F."/>
            <person name="Woyke T."/>
            <person name="Pelin A."/>
            <person name="Henrissat B."/>
            <person name="Reynolds N.K."/>
            <person name="Benny G.L."/>
            <person name="Smith M.E."/>
            <person name="James T.Y."/>
            <person name="Grigoriev I.V."/>
        </authorList>
    </citation>
    <scope>NUCLEOTIDE SEQUENCE [LARGE SCALE GENOMIC DNA]</scope>
</reference>
<evidence type="ECO:0000313" key="1">
    <source>
        <dbReference type="EMBL" id="RKP12043.1"/>
    </source>
</evidence>
<name>A0A4P9XZX4_9FUNG</name>
<keyword evidence="2" id="KW-1185">Reference proteome</keyword>
<proteinExistence type="predicted"/>
<dbReference type="Proteomes" id="UP000267251">
    <property type="component" value="Unassembled WGS sequence"/>
</dbReference>
<accession>A0A4P9XZX4</accession>
<protein>
    <submittedName>
        <fullName evidence="1">Uncharacterized protein</fullName>
    </submittedName>
</protein>
<dbReference type="EMBL" id="KZ988509">
    <property type="protein sequence ID" value="RKP12043.1"/>
    <property type="molecule type" value="Genomic_DNA"/>
</dbReference>
<sequence>MGTGSSTFAEGSYDSPSVQHISITFANTTLIEPSSFYIDGNPEPAQGPSVFVKVDGAGYRPGSTYSPDEKFSFKMQNRLDRTYLGLNIAGDGVAMVGADADPKAVSTNMGPKYYVIDHNLSYLNSMRMYAFQIKSLQGRGCVLGSAIEGDRVTDHKRPVNGTCPTPPSQGSGDSIIKMNMNTIDQVDDNYKFLSSLWTATINNHRYAHLNSVADLLRGYWSCLDNNAQLVKCENDGQYLEWLKD</sequence>